<feature type="transmembrane region" description="Helical" evidence="1">
    <location>
        <begin position="188"/>
        <end position="206"/>
    </location>
</feature>
<keyword evidence="1" id="KW-0812">Transmembrane</keyword>
<dbReference type="RefSeq" id="WP_146653389.1">
    <property type="nucleotide sequence ID" value="NZ_CP012333.1"/>
</dbReference>
<dbReference type="AlphaFoldDB" id="A0A0K1Q9Q4"/>
<proteinExistence type="predicted"/>
<dbReference type="Proteomes" id="UP000064967">
    <property type="component" value="Chromosome"/>
</dbReference>
<keyword evidence="3" id="KW-1185">Reference proteome</keyword>
<evidence type="ECO:0000256" key="1">
    <source>
        <dbReference type="SAM" id="Phobius"/>
    </source>
</evidence>
<accession>A0A0K1Q9Q4</accession>
<gene>
    <name evidence="2" type="ORF">AKJ09_09132</name>
</gene>
<feature type="transmembrane region" description="Helical" evidence="1">
    <location>
        <begin position="161"/>
        <end position="181"/>
    </location>
</feature>
<dbReference type="KEGG" id="llu:AKJ09_09132"/>
<keyword evidence="1" id="KW-1133">Transmembrane helix</keyword>
<evidence type="ECO:0000313" key="3">
    <source>
        <dbReference type="Proteomes" id="UP000064967"/>
    </source>
</evidence>
<organism evidence="2 3">
    <name type="scientific">Labilithrix luteola</name>
    <dbReference type="NCBI Taxonomy" id="1391654"/>
    <lineage>
        <taxon>Bacteria</taxon>
        <taxon>Pseudomonadati</taxon>
        <taxon>Myxococcota</taxon>
        <taxon>Polyangia</taxon>
        <taxon>Polyangiales</taxon>
        <taxon>Labilitrichaceae</taxon>
        <taxon>Labilithrix</taxon>
    </lineage>
</organism>
<reference evidence="2 3" key="1">
    <citation type="submission" date="2015-08" db="EMBL/GenBank/DDBJ databases">
        <authorList>
            <person name="Babu N.S."/>
            <person name="Beckwith C.J."/>
            <person name="Beseler K.G."/>
            <person name="Brison A."/>
            <person name="Carone J.V."/>
            <person name="Caskin T.P."/>
            <person name="Diamond M."/>
            <person name="Durham M.E."/>
            <person name="Foxe J.M."/>
            <person name="Go M."/>
            <person name="Henderson B.A."/>
            <person name="Jones I.B."/>
            <person name="McGettigan J.A."/>
            <person name="Micheletti S.J."/>
            <person name="Nasrallah M.E."/>
            <person name="Ortiz D."/>
            <person name="Piller C.R."/>
            <person name="Privatt S.R."/>
            <person name="Schneider S.L."/>
            <person name="Sharp S."/>
            <person name="Smith T.C."/>
            <person name="Stanton J.D."/>
            <person name="Ullery H.E."/>
            <person name="Wilson R.J."/>
            <person name="Serrano M.G."/>
            <person name="Buck G."/>
            <person name="Lee V."/>
            <person name="Wang Y."/>
            <person name="Carvalho R."/>
            <person name="Voegtly L."/>
            <person name="Shi R."/>
            <person name="Duckworth R."/>
            <person name="Johnson A."/>
            <person name="Loviza R."/>
            <person name="Walstead R."/>
            <person name="Shah Z."/>
            <person name="Kiflezghi M."/>
            <person name="Wade K."/>
            <person name="Ball S.L."/>
            <person name="Bradley K.W."/>
            <person name="Asai D.J."/>
            <person name="Bowman C.A."/>
            <person name="Russell D.A."/>
            <person name="Pope W.H."/>
            <person name="Jacobs-Sera D."/>
            <person name="Hendrix R.W."/>
            <person name="Hatfull G.F."/>
        </authorList>
    </citation>
    <scope>NUCLEOTIDE SEQUENCE [LARGE SCALE GENOMIC DNA]</scope>
    <source>
        <strain evidence="2 3">DSM 27648</strain>
    </source>
</reference>
<evidence type="ECO:0000313" key="2">
    <source>
        <dbReference type="EMBL" id="AKV02469.1"/>
    </source>
</evidence>
<protein>
    <submittedName>
        <fullName evidence="2">Uncharacterized protein</fullName>
    </submittedName>
</protein>
<keyword evidence="1" id="KW-0472">Membrane</keyword>
<sequence>MSPTRRALATFVLGAAVVAIAWSARVSEGRKALAESTEAAAHGDLTTAILAARAAAEARCPGCEAPDRGFAQLERIASDAEARGDYASAFAAWRSVRAASLATSVIGTRTARRTRADEELARLGHKLDVEAVAAGALPTAAAAEDRLRQAGASRDVPGSSAYAFLGVGGVLLLVGAARLALAKGSRASAVALALTGAGLAALAVLFF</sequence>
<name>A0A0K1Q9Q4_9BACT</name>
<dbReference type="STRING" id="1391654.AKJ09_09132"/>
<dbReference type="EMBL" id="CP012333">
    <property type="protein sequence ID" value="AKV02469.1"/>
    <property type="molecule type" value="Genomic_DNA"/>
</dbReference>